<keyword evidence="6" id="KW-1185">Reference proteome</keyword>
<gene>
    <name evidence="5" type="ORF">HBF26_00180</name>
</gene>
<reference evidence="5 6" key="1">
    <citation type="journal article" date="2011" name="Curr. Microbiol.">
        <title>Luteibacter jiangsuensis sp. nov.: a methamidophos-degrading bacterium isolated from a methamidophos-manufacturing factory.</title>
        <authorList>
            <person name="Wang L."/>
            <person name="Wang G.L."/>
            <person name="Li S.P."/>
            <person name="Jiang J.D."/>
        </authorList>
    </citation>
    <scope>NUCLEOTIDE SEQUENCE [LARGE SCALE GENOMIC DNA]</scope>
    <source>
        <strain evidence="5 6">CGMCC 1.10133</strain>
    </source>
</reference>
<keyword evidence="2" id="KW-0813">Transport</keyword>
<dbReference type="Pfam" id="PF03573">
    <property type="entry name" value="OprD"/>
    <property type="match status" value="1"/>
</dbReference>
<evidence type="ECO:0000256" key="2">
    <source>
        <dbReference type="ARBA" id="ARBA00022448"/>
    </source>
</evidence>
<comment type="similarity">
    <text evidence="1">Belongs to the outer membrane porin (Opr) (TC 1.B.25) family.</text>
</comment>
<dbReference type="InterPro" id="IPR005318">
    <property type="entry name" value="OM_porin_bac"/>
</dbReference>
<dbReference type="InterPro" id="IPR023614">
    <property type="entry name" value="Porin_dom_sf"/>
</dbReference>
<evidence type="ECO:0000256" key="3">
    <source>
        <dbReference type="ARBA" id="ARBA00022729"/>
    </source>
</evidence>
<dbReference type="PANTHER" id="PTHR34596:SF2">
    <property type="entry name" value="CHITOPORIN"/>
    <property type="match status" value="1"/>
</dbReference>
<proteinExistence type="inferred from homology"/>
<sequence length="433" mass="47929">MRRRILAAATFACLVACAHADDFFRDAKVDGEVRLYRFDRNYDNPTSKDQFANSLTGLLTVRSGKVDGFSAVVTGFSAHSFGTQSHDKGRIDASLMGPDNVIDGFSQAYVEYANRWVVVRAGDQYLNTPWMGLSDSRVVPASYQGATLDFKPAKGWDIYAIRTLRWKSRTSDGYNDDNVYYPSTYHGDSMYGNNGSLPSSARSQDGTTALGSTYAGHGLKAQAWYYDFEHFGRLGYVDGMYTFDTGTLLKPFIGAQFVRETTGSDNVIVDTHTKITGVAGQRVDASARGVDAGVGVGKAKFDVSYNKLDSDRNAVGAGAIISPYTNTYATDPLYTTSMLRGLVEQGPGHAWKARAQYSLLHDDLQLIASYAHYDTVLRGTSHDVYVDIVWKLDKLLKGLQLRNRWEHTVGGKNNLNPGNMPWTNNRLMLSYRF</sequence>
<comment type="caution">
    <text evidence="5">The sequence shown here is derived from an EMBL/GenBank/DDBJ whole genome shotgun (WGS) entry which is preliminary data.</text>
</comment>
<evidence type="ECO:0000313" key="6">
    <source>
        <dbReference type="Proteomes" id="UP001429601"/>
    </source>
</evidence>
<keyword evidence="3 4" id="KW-0732">Signal</keyword>
<organism evidence="5 6">
    <name type="scientific">Luteibacter jiangsuensis</name>
    <dbReference type="NCBI Taxonomy" id="637577"/>
    <lineage>
        <taxon>Bacteria</taxon>
        <taxon>Pseudomonadati</taxon>
        <taxon>Pseudomonadota</taxon>
        <taxon>Gammaproteobacteria</taxon>
        <taxon>Lysobacterales</taxon>
        <taxon>Rhodanobacteraceae</taxon>
        <taxon>Luteibacter</taxon>
    </lineage>
</organism>
<feature type="chain" id="PRO_5047189816" evidence="4">
    <location>
        <begin position="21"/>
        <end position="433"/>
    </location>
</feature>
<evidence type="ECO:0000256" key="1">
    <source>
        <dbReference type="ARBA" id="ARBA00009075"/>
    </source>
</evidence>
<dbReference type="Proteomes" id="UP001429601">
    <property type="component" value="Unassembled WGS sequence"/>
</dbReference>
<dbReference type="PANTHER" id="PTHR34596">
    <property type="entry name" value="CHITOPORIN"/>
    <property type="match status" value="1"/>
</dbReference>
<protein>
    <submittedName>
        <fullName evidence="5">OprD family porin</fullName>
    </submittedName>
</protein>
<dbReference type="Gene3D" id="2.40.160.10">
    <property type="entry name" value="Porin"/>
    <property type="match status" value="1"/>
</dbReference>
<dbReference type="EMBL" id="JAAQQR010000001">
    <property type="protein sequence ID" value="NID03283.1"/>
    <property type="molecule type" value="Genomic_DNA"/>
</dbReference>
<evidence type="ECO:0000313" key="5">
    <source>
        <dbReference type="EMBL" id="NID03283.1"/>
    </source>
</evidence>
<accession>A0ABX0Q227</accession>
<name>A0ABX0Q227_9GAMM</name>
<dbReference type="RefSeq" id="WP_167121896.1">
    <property type="nucleotide sequence ID" value="NZ_JAAQQR010000001.1"/>
</dbReference>
<feature type="signal peptide" evidence="4">
    <location>
        <begin position="1"/>
        <end position="20"/>
    </location>
</feature>
<evidence type="ECO:0000256" key="4">
    <source>
        <dbReference type="SAM" id="SignalP"/>
    </source>
</evidence>